<dbReference type="GO" id="GO:0008270">
    <property type="term" value="F:zinc ion binding"/>
    <property type="evidence" value="ECO:0007669"/>
    <property type="project" value="UniProtKB-KW"/>
</dbReference>
<name>A0A2I0WK06_9ASPA</name>
<dbReference type="Proteomes" id="UP000233837">
    <property type="component" value="Unassembled WGS sequence"/>
</dbReference>
<proteinExistence type="predicted"/>
<dbReference type="InterPro" id="IPR036443">
    <property type="entry name" value="Znf_RanBP2_sf"/>
</dbReference>
<gene>
    <name evidence="7" type="primary">VAR3</name>
    <name evidence="7" type="ORF">MA16_Dca006042</name>
</gene>
<evidence type="ECO:0000256" key="1">
    <source>
        <dbReference type="ARBA" id="ARBA00022723"/>
    </source>
</evidence>
<dbReference type="Pfam" id="PF00641">
    <property type="entry name" value="Zn_ribbon_RanBP"/>
    <property type="match status" value="3"/>
</dbReference>
<feature type="domain" description="RanBP2-type" evidence="6">
    <location>
        <begin position="272"/>
        <end position="301"/>
    </location>
</feature>
<feature type="region of interest" description="Disordered" evidence="5">
    <location>
        <begin position="477"/>
        <end position="521"/>
    </location>
</feature>
<evidence type="ECO:0000256" key="4">
    <source>
        <dbReference type="PROSITE-ProRule" id="PRU00322"/>
    </source>
</evidence>
<dbReference type="PANTHER" id="PTHR23111:SF23">
    <property type="entry name" value="RAN BP2_NZF ZINC FINGER-LIKE SUPERFAMILY PROTEIN"/>
    <property type="match status" value="1"/>
</dbReference>
<feature type="domain" description="RanBP2-type" evidence="6">
    <location>
        <begin position="316"/>
        <end position="345"/>
    </location>
</feature>
<dbReference type="PROSITE" id="PS50199">
    <property type="entry name" value="ZF_RANBP2_2"/>
    <property type="match status" value="3"/>
</dbReference>
<evidence type="ECO:0000313" key="7">
    <source>
        <dbReference type="EMBL" id="PKU75995.1"/>
    </source>
</evidence>
<evidence type="ECO:0000256" key="3">
    <source>
        <dbReference type="ARBA" id="ARBA00022833"/>
    </source>
</evidence>
<feature type="domain" description="RanBP2-type" evidence="6">
    <location>
        <begin position="349"/>
        <end position="378"/>
    </location>
</feature>
<reference evidence="7 8" key="1">
    <citation type="journal article" date="2016" name="Sci. Rep.">
        <title>The Dendrobium catenatum Lindl. genome sequence provides insights into polysaccharide synthase, floral development and adaptive evolution.</title>
        <authorList>
            <person name="Zhang G.Q."/>
            <person name="Xu Q."/>
            <person name="Bian C."/>
            <person name="Tsai W.C."/>
            <person name="Yeh C.M."/>
            <person name="Liu K.W."/>
            <person name="Yoshida K."/>
            <person name="Zhang L.S."/>
            <person name="Chang S.B."/>
            <person name="Chen F."/>
            <person name="Shi Y."/>
            <person name="Su Y.Y."/>
            <person name="Zhang Y.Q."/>
            <person name="Chen L.J."/>
            <person name="Yin Y."/>
            <person name="Lin M."/>
            <person name="Huang H."/>
            <person name="Deng H."/>
            <person name="Wang Z.W."/>
            <person name="Zhu S.L."/>
            <person name="Zhao X."/>
            <person name="Deng C."/>
            <person name="Niu S.C."/>
            <person name="Huang J."/>
            <person name="Wang M."/>
            <person name="Liu G.H."/>
            <person name="Yang H.J."/>
            <person name="Xiao X.J."/>
            <person name="Hsiao Y.Y."/>
            <person name="Wu W.L."/>
            <person name="Chen Y.Y."/>
            <person name="Mitsuda N."/>
            <person name="Ohme-Takagi M."/>
            <person name="Luo Y.B."/>
            <person name="Van de Peer Y."/>
            <person name="Liu Z.J."/>
        </authorList>
    </citation>
    <scope>NUCLEOTIDE SEQUENCE [LARGE SCALE GENOMIC DNA]</scope>
    <source>
        <tissue evidence="7">The whole plant</tissue>
    </source>
</reference>
<organism evidence="7 8">
    <name type="scientific">Dendrobium catenatum</name>
    <dbReference type="NCBI Taxonomy" id="906689"/>
    <lineage>
        <taxon>Eukaryota</taxon>
        <taxon>Viridiplantae</taxon>
        <taxon>Streptophyta</taxon>
        <taxon>Embryophyta</taxon>
        <taxon>Tracheophyta</taxon>
        <taxon>Spermatophyta</taxon>
        <taxon>Magnoliopsida</taxon>
        <taxon>Liliopsida</taxon>
        <taxon>Asparagales</taxon>
        <taxon>Orchidaceae</taxon>
        <taxon>Epidendroideae</taxon>
        <taxon>Malaxideae</taxon>
        <taxon>Dendrobiinae</taxon>
        <taxon>Dendrobium</taxon>
    </lineage>
</organism>
<protein>
    <submittedName>
        <fullName evidence="7">Zinc finger protein VAR3, chloroplastic</fullName>
    </submittedName>
</protein>
<dbReference type="InterPro" id="IPR001876">
    <property type="entry name" value="Znf_RanBP2"/>
</dbReference>
<dbReference type="SUPFAM" id="SSF90209">
    <property type="entry name" value="Ran binding protein zinc finger-like"/>
    <property type="match status" value="2"/>
</dbReference>
<dbReference type="OrthoDB" id="448399at2759"/>
<sequence>MSHSFFSSLNRALFCLRRLSHSLSSSSSTAANSRRLNFLQQEVQDLEPLKRVAAPSTERTRIPEGEEEKARSVEISHPWPEWLELMDHLLKRGYLDRETLHSSFSHCCSSKYSNLIRTACLNFARENAELIRYLSRKDIRIIVGSGCPGLDRKVVNSGKRLRAYVGTNEGEVCSSCKVRGNCERAYVKPNEDEDGRTLDVMRILLTYGIDAATASVEKRPSLSQAVNESTRKLLNDIVDLSIKGYGSIPEDRRHRMASLHGMEKSQSSIPMKQGDWICPKCKFLNFAKNIKCLRCDGLFKERLAKLREDGENLPLKKGDWICEKCNFLNFAKNAKCLQCNEKPTNRLLNPGEWECASCNYINFRKNYYCLKCGWKRPKVSYTEEGAVHSHTNSKDQHNKPSETTFQHFLHKNSHLKESSSDFQSFPKYTFCENNDIDEEPDTHELKNTTEFHEFPIVGGNSAISTDPLTRERWKEEMRNKGVVERPSSGKHDHEALSSSTLKIMASNESSDEDDIAGWFRE</sequence>
<accession>A0A2I0WK06</accession>
<keyword evidence="1" id="KW-0479">Metal-binding</keyword>
<dbReference type="GO" id="GO:0003729">
    <property type="term" value="F:mRNA binding"/>
    <property type="evidence" value="ECO:0007669"/>
    <property type="project" value="TreeGrafter"/>
</dbReference>
<dbReference type="GO" id="GO:0005737">
    <property type="term" value="C:cytoplasm"/>
    <property type="evidence" value="ECO:0007669"/>
    <property type="project" value="TreeGrafter"/>
</dbReference>
<dbReference type="AlphaFoldDB" id="A0A2I0WK06"/>
<dbReference type="PANTHER" id="PTHR23111">
    <property type="entry name" value="ZINC FINGER PROTEIN"/>
    <property type="match status" value="1"/>
</dbReference>
<dbReference type="SMART" id="SM00547">
    <property type="entry name" value="ZnF_RBZ"/>
    <property type="match status" value="3"/>
</dbReference>
<dbReference type="EMBL" id="KZ502564">
    <property type="protein sequence ID" value="PKU75995.1"/>
    <property type="molecule type" value="Genomic_DNA"/>
</dbReference>
<keyword evidence="2 4" id="KW-0863">Zinc-finger</keyword>
<evidence type="ECO:0000313" key="8">
    <source>
        <dbReference type="Proteomes" id="UP000233837"/>
    </source>
</evidence>
<feature type="compositionally biased region" description="Basic and acidic residues" evidence="5">
    <location>
        <begin position="477"/>
        <end position="495"/>
    </location>
</feature>
<evidence type="ECO:0000259" key="6">
    <source>
        <dbReference type="PROSITE" id="PS50199"/>
    </source>
</evidence>
<evidence type="ECO:0000256" key="2">
    <source>
        <dbReference type="ARBA" id="ARBA00022771"/>
    </source>
</evidence>
<reference evidence="7 8" key="2">
    <citation type="journal article" date="2017" name="Nature">
        <title>The Apostasia genome and the evolution of orchids.</title>
        <authorList>
            <person name="Zhang G.Q."/>
            <person name="Liu K.W."/>
            <person name="Li Z."/>
            <person name="Lohaus R."/>
            <person name="Hsiao Y.Y."/>
            <person name="Niu S.C."/>
            <person name="Wang J.Y."/>
            <person name="Lin Y.C."/>
            <person name="Xu Q."/>
            <person name="Chen L.J."/>
            <person name="Yoshida K."/>
            <person name="Fujiwara S."/>
            <person name="Wang Z.W."/>
            <person name="Zhang Y.Q."/>
            <person name="Mitsuda N."/>
            <person name="Wang M."/>
            <person name="Liu G.H."/>
            <person name="Pecoraro L."/>
            <person name="Huang H.X."/>
            <person name="Xiao X.J."/>
            <person name="Lin M."/>
            <person name="Wu X.Y."/>
            <person name="Wu W.L."/>
            <person name="Chen Y.Y."/>
            <person name="Chang S.B."/>
            <person name="Sakamoto S."/>
            <person name="Ohme-Takagi M."/>
            <person name="Yagi M."/>
            <person name="Zeng S.J."/>
            <person name="Shen C.Y."/>
            <person name="Yeh C.M."/>
            <person name="Luo Y.B."/>
            <person name="Tsai W.C."/>
            <person name="Van de Peer Y."/>
            <person name="Liu Z.J."/>
        </authorList>
    </citation>
    <scope>NUCLEOTIDE SEQUENCE [LARGE SCALE GENOMIC DNA]</scope>
    <source>
        <tissue evidence="7">The whole plant</tissue>
    </source>
</reference>
<dbReference type="PROSITE" id="PS01358">
    <property type="entry name" value="ZF_RANBP2_1"/>
    <property type="match status" value="3"/>
</dbReference>
<keyword evidence="3" id="KW-0862">Zinc</keyword>
<evidence type="ECO:0000256" key="5">
    <source>
        <dbReference type="SAM" id="MobiDB-lite"/>
    </source>
</evidence>
<keyword evidence="8" id="KW-1185">Reference proteome</keyword>
<dbReference type="STRING" id="906689.A0A2I0WK06"/>
<dbReference type="Gene3D" id="4.10.1060.10">
    <property type="entry name" value="Zinc finger, RanBP2-type"/>
    <property type="match status" value="3"/>
</dbReference>